<evidence type="ECO:0000313" key="1">
    <source>
        <dbReference type="EMBL" id="QOY91357.1"/>
    </source>
</evidence>
<dbReference type="KEGG" id="pfer:IRI77_15830"/>
<accession>A0A7S7SMJ4</accession>
<dbReference type="EMBL" id="CP063849">
    <property type="protein sequence ID" value="QOY91357.1"/>
    <property type="molecule type" value="Genomic_DNA"/>
</dbReference>
<dbReference type="AlphaFoldDB" id="A0A7S7SMJ4"/>
<name>A0A7S7SMJ4_PALFE</name>
<protein>
    <submittedName>
        <fullName evidence="1">Uncharacterized protein</fullName>
    </submittedName>
</protein>
<organism evidence="1 2">
    <name type="scientific">Paludibaculum fermentans</name>
    <dbReference type="NCBI Taxonomy" id="1473598"/>
    <lineage>
        <taxon>Bacteria</taxon>
        <taxon>Pseudomonadati</taxon>
        <taxon>Acidobacteriota</taxon>
        <taxon>Terriglobia</taxon>
        <taxon>Bryobacterales</taxon>
        <taxon>Bryobacteraceae</taxon>
        <taxon>Paludibaculum</taxon>
    </lineage>
</organism>
<dbReference type="Proteomes" id="UP000593892">
    <property type="component" value="Chromosome"/>
</dbReference>
<dbReference type="RefSeq" id="WP_194453012.1">
    <property type="nucleotide sequence ID" value="NZ_CP063849.1"/>
</dbReference>
<keyword evidence="2" id="KW-1185">Reference proteome</keyword>
<gene>
    <name evidence="1" type="ORF">IRI77_15830</name>
</gene>
<reference evidence="1 2" key="1">
    <citation type="submission" date="2020-10" db="EMBL/GenBank/DDBJ databases">
        <title>Complete genome sequence of Paludibaculum fermentans P105T, a facultatively anaerobic acidobacterium capable of dissimilatory Fe(III) reduction.</title>
        <authorList>
            <person name="Dedysh S.N."/>
            <person name="Beletsky A.V."/>
            <person name="Kulichevskaya I.S."/>
            <person name="Mardanov A.V."/>
            <person name="Ravin N.V."/>
        </authorList>
    </citation>
    <scope>NUCLEOTIDE SEQUENCE [LARGE SCALE GENOMIC DNA]</scope>
    <source>
        <strain evidence="1 2">P105</strain>
    </source>
</reference>
<sequence length="93" mass="10687">MDPANGITQPDRDKLRQRLQAAFPRIHLEFNPERQKWFPKSGLHGSRFLGHAGLSDSQADWLLENRSRVSEMDILLERYPKTTDEPATEGRSA</sequence>
<evidence type="ECO:0000313" key="2">
    <source>
        <dbReference type="Proteomes" id="UP000593892"/>
    </source>
</evidence>
<proteinExistence type="predicted"/>